<dbReference type="OMA" id="SHATRMA"/>
<dbReference type="EnsemblPlants" id="QL06p036952:mrna">
    <property type="protein sequence ID" value="QL06p036952:mrna"/>
    <property type="gene ID" value="QL06p036952"/>
</dbReference>
<dbReference type="InterPro" id="IPR015300">
    <property type="entry name" value="DNA-bd_pseudobarrel_sf"/>
</dbReference>
<dbReference type="CDD" id="cd10017">
    <property type="entry name" value="B3_DNA"/>
    <property type="match status" value="2"/>
</dbReference>
<feature type="domain" description="TF-B3" evidence="7">
    <location>
        <begin position="256"/>
        <end position="362"/>
    </location>
</feature>
<dbReference type="InParanoid" id="A0A7N2R6S8"/>
<evidence type="ECO:0000313" key="8">
    <source>
        <dbReference type="EnsemblPlants" id="QL06p036952:mrna"/>
    </source>
</evidence>
<feature type="compositionally biased region" description="Basic and acidic residues" evidence="6">
    <location>
        <begin position="160"/>
        <end position="176"/>
    </location>
</feature>
<feature type="domain" description="TF-B3" evidence="7">
    <location>
        <begin position="18"/>
        <end position="111"/>
    </location>
</feature>
<dbReference type="PROSITE" id="PS50863">
    <property type="entry name" value="B3"/>
    <property type="match status" value="2"/>
</dbReference>
<reference evidence="8" key="2">
    <citation type="submission" date="2021-01" db="UniProtKB">
        <authorList>
            <consortium name="EnsemblPlants"/>
        </authorList>
    </citation>
    <scope>IDENTIFICATION</scope>
</reference>
<name>A0A7N2R6S8_QUELO</name>
<keyword evidence="5" id="KW-0539">Nucleus</keyword>
<dbReference type="GO" id="GO:0005634">
    <property type="term" value="C:nucleus"/>
    <property type="evidence" value="ECO:0007669"/>
    <property type="project" value="UniProtKB-SubCell"/>
</dbReference>
<dbReference type="InterPro" id="IPR050655">
    <property type="entry name" value="Plant_B3_domain"/>
</dbReference>
<keyword evidence="4" id="KW-0804">Transcription</keyword>
<evidence type="ECO:0000256" key="5">
    <source>
        <dbReference type="ARBA" id="ARBA00023242"/>
    </source>
</evidence>
<dbReference type="EMBL" id="LRBV02000006">
    <property type="status" value="NOT_ANNOTATED_CDS"/>
    <property type="molecule type" value="Genomic_DNA"/>
</dbReference>
<dbReference type="Pfam" id="PF02362">
    <property type="entry name" value="B3"/>
    <property type="match status" value="2"/>
</dbReference>
<dbReference type="Gene3D" id="2.40.330.10">
    <property type="entry name" value="DNA-binding pseudobarrel domain"/>
    <property type="match status" value="2"/>
</dbReference>
<dbReference type="Proteomes" id="UP000594261">
    <property type="component" value="Chromosome 6"/>
</dbReference>
<dbReference type="InterPro" id="IPR003340">
    <property type="entry name" value="B3_DNA-bd"/>
</dbReference>
<proteinExistence type="predicted"/>
<dbReference type="SMART" id="SM01019">
    <property type="entry name" value="B3"/>
    <property type="match status" value="2"/>
</dbReference>
<accession>A0A7N2R6S8</accession>
<comment type="subcellular location">
    <subcellularLocation>
        <location evidence="1">Nucleus</location>
    </subcellularLocation>
</comment>
<feature type="region of interest" description="Disordered" evidence="6">
    <location>
        <begin position="148"/>
        <end position="176"/>
    </location>
</feature>
<evidence type="ECO:0000259" key="7">
    <source>
        <dbReference type="PROSITE" id="PS50863"/>
    </source>
</evidence>
<dbReference type="PANTHER" id="PTHR31920:SF37">
    <property type="entry name" value="B3 DOMAIN-CONTAINING TRANSCRIPTION FACTOR VRN1"/>
    <property type="match status" value="1"/>
</dbReference>
<keyword evidence="3" id="KW-0238">DNA-binding</keyword>
<evidence type="ECO:0000256" key="2">
    <source>
        <dbReference type="ARBA" id="ARBA00023015"/>
    </source>
</evidence>
<protein>
    <recommendedName>
        <fullName evidence="7">TF-B3 domain-containing protein</fullName>
    </recommendedName>
</protein>
<keyword evidence="2" id="KW-0805">Transcription regulation</keyword>
<dbReference type="SUPFAM" id="SSF101936">
    <property type="entry name" value="DNA-binding pseudobarrel domain"/>
    <property type="match status" value="2"/>
</dbReference>
<dbReference type="GO" id="GO:0003677">
    <property type="term" value="F:DNA binding"/>
    <property type="evidence" value="ECO:0007669"/>
    <property type="project" value="UniProtKB-KW"/>
</dbReference>
<evidence type="ECO:0000256" key="3">
    <source>
        <dbReference type="ARBA" id="ARBA00023125"/>
    </source>
</evidence>
<sequence>MSSYQRRDNADGPAQAPHFFKIIMPQSLEEGKLRIPNKFISKYGVDLSDMAVLTIPNGRKWNVKLTKHDGEVWFENGWCEFASCHALTMGHLVAFRYEGNSAFSVLVFDATATEIEYPLDDQPQVHSMEDNESDDNSIEIMDAFMPSPVPRKRAKTNPKQARDTHFRPKEPKSKGSMLEKSKMVFGVSFTRGKGSGLAHGVGGNRVGCTSGLLVKLESDCSLDDVSFLDDECPKKDGGVVENLLRANAFRSENPLFTVIIHPSYVNGKDRASLPHAIINYLPREGFSKDCTKGSIVPVKLQVVDQLWPVKLYVYEGKYSSCVISAGWSAFVRENGLQVGDVCVFELSMRDDVVFNIHIFRADLD</sequence>
<keyword evidence="9" id="KW-1185">Reference proteome</keyword>
<evidence type="ECO:0000256" key="4">
    <source>
        <dbReference type="ARBA" id="ARBA00023163"/>
    </source>
</evidence>
<organism evidence="8 9">
    <name type="scientific">Quercus lobata</name>
    <name type="common">Valley oak</name>
    <dbReference type="NCBI Taxonomy" id="97700"/>
    <lineage>
        <taxon>Eukaryota</taxon>
        <taxon>Viridiplantae</taxon>
        <taxon>Streptophyta</taxon>
        <taxon>Embryophyta</taxon>
        <taxon>Tracheophyta</taxon>
        <taxon>Spermatophyta</taxon>
        <taxon>Magnoliopsida</taxon>
        <taxon>eudicotyledons</taxon>
        <taxon>Gunneridae</taxon>
        <taxon>Pentapetalae</taxon>
        <taxon>rosids</taxon>
        <taxon>fabids</taxon>
        <taxon>Fagales</taxon>
        <taxon>Fagaceae</taxon>
        <taxon>Quercus</taxon>
    </lineage>
</organism>
<evidence type="ECO:0000256" key="6">
    <source>
        <dbReference type="SAM" id="MobiDB-lite"/>
    </source>
</evidence>
<dbReference type="AlphaFoldDB" id="A0A7N2R6S8"/>
<evidence type="ECO:0000256" key="1">
    <source>
        <dbReference type="ARBA" id="ARBA00004123"/>
    </source>
</evidence>
<dbReference type="PANTHER" id="PTHR31920">
    <property type="entry name" value="B3 DOMAIN-CONTAINING"/>
    <property type="match status" value="1"/>
</dbReference>
<reference evidence="8 9" key="1">
    <citation type="journal article" date="2016" name="G3 (Bethesda)">
        <title>First Draft Assembly and Annotation of the Genome of a California Endemic Oak Quercus lobata Nee (Fagaceae).</title>
        <authorList>
            <person name="Sork V.L."/>
            <person name="Fitz-Gibbon S.T."/>
            <person name="Puiu D."/>
            <person name="Crepeau M."/>
            <person name="Gugger P.F."/>
            <person name="Sherman R."/>
            <person name="Stevens K."/>
            <person name="Langley C.H."/>
            <person name="Pellegrini M."/>
            <person name="Salzberg S.L."/>
        </authorList>
    </citation>
    <scope>NUCLEOTIDE SEQUENCE [LARGE SCALE GENOMIC DNA]</scope>
    <source>
        <strain evidence="8 9">cv. SW786</strain>
    </source>
</reference>
<evidence type="ECO:0000313" key="9">
    <source>
        <dbReference type="Proteomes" id="UP000594261"/>
    </source>
</evidence>
<dbReference type="Gramene" id="QL06p036952:mrna">
    <property type="protein sequence ID" value="QL06p036952:mrna"/>
    <property type="gene ID" value="QL06p036952"/>
</dbReference>